<comment type="caution">
    <text evidence="6">The sequence shown here is derived from an EMBL/GenBank/DDBJ whole genome shotgun (WGS) entry which is preliminary data.</text>
</comment>
<dbReference type="InterPro" id="IPR005814">
    <property type="entry name" value="Aminotrans_3"/>
</dbReference>
<dbReference type="InterPro" id="IPR015421">
    <property type="entry name" value="PyrdxlP-dep_Trfase_major"/>
</dbReference>
<name>A0A0A2M5F6_9FLAO</name>
<evidence type="ECO:0000256" key="4">
    <source>
        <dbReference type="ARBA" id="ARBA00022898"/>
    </source>
</evidence>
<dbReference type="RefSeq" id="WP_026299785.1">
    <property type="nucleotide sequence ID" value="NZ_JRLX01000008.1"/>
</dbReference>
<dbReference type="eggNOG" id="COG4992">
    <property type="taxonomic scope" value="Bacteria"/>
</dbReference>
<proteinExistence type="inferred from homology"/>
<dbReference type="GO" id="GO:0008483">
    <property type="term" value="F:transaminase activity"/>
    <property type="evidence" value="ECO:0007669"/>
    <property type="project" value="UniProtKB-KW"/>
</dbReference>
<comment type="cofactor">
    <cofactor evidence="1">
        <name>pyridoxal 5'-phosphate</name>
        <dbReference type="ChEBI" id="CHEBI:597326"/>
    </cofactor>
</comment>
<dbReference type="CDD" id="cd00610">
    <property type="entry name" value="OAT_like"/>
    <property type="match status" value="1"/>
</dbReference>
<dbReference type="OrthoDB" id="9801052at2"/>
<dbReference type="GO" id="GO:0030170">
    <property type="term" value="F:pyridoxal phosphate binding"/>
    <property type="evidence" value="ECO:0007669"/>
    <property type="project" value="InterPro"/>
</dbReference>
<dbReference type="STRING" id="1121895.GCA_000378485_00045"/>
<dbReference type="PROSITE" id="PS00600">
    <property type="entry name" value="AA_TRANSFER_CLASS_3"/>
    <property type="match status" value="1"/>
</dbReference>
<organism evidence="6 7">
    <name type="scientific">Flavobacterium rivuli WB 3.3-2 = DSM 21788</name>
    <dbReference type="NCBI Taxonomy" id="1121895"/>
    <lineage>
        <taxon>Bacteria</taxon>
        <taxon>Pseudomonadati</taxon>
        <taxon>Bacteroidota</taxon>
        <taxon>Flavobacteriia</taxon>
        <taxon>Flavobacteriales</taxon>
        <taxon>Flavobacteriaceae</taxon>
        <taxon>Flavobacterium</taxon>
    </lineage>
</organism>
<sequence length="377" mass="40795">MSLFNVYPIYNITPVKALGAKVWDDKGQEYLDFYGGHGVISAGHSHPDYVKAITEQVGKIGFYSNSIQNPLQEALGVKLTQFSGYPDYTLFLCNSGAEANENALKLASFHNGKKKVIAFKKAFHGRTSAAVAATDNPSIVAPINAGHEVVFLPLNDIDALNAEITKGDVCIVIIEGIQGVGGLDQGTTEFFQAVAKACEANGVVLILDEIQSGYGRSGKFFAHQHHDIKPDIITLAKGMGNGFPIGGILISPKFTASYGLLGTTFGGNHLASAAALSVLEIIEKENLIENVNTISAYFKELAVQIPQVKNIKGRGLMLGLEFDFDVTELRKKLIYEEFIFTGNASQKNLLRILPPLSITREDVDVFFAGLKNVLKDL</sequence>
<dbReference type="SUPFAM" id="SSF53383">
    <property type="entry name" value="PLP-dependent transferases"/>
    <property type="match status" value="1"/>
</dbReference>
<dbReference type="AlphaFoldDB" id="A0A0A2M5F6"/>
<keyword evidence="2 6" id="KW-0032">Aminotransferase</keyword>
<evidence type="ECO:0000256" key="1">
    <source>
        <dbReference type="ARBA" id="ARBA00001933"/>
    </source>
</evidence>
<evidence type="ECO:0000313" key="6">
    <source>
        <dbReference type="EMBL" id="KGO86846.1"/>
    </source>
</evidence>
<keyword evidence="4 5" id="KW-0663">Pyridoxal phosphate</keyword>
<dbReference type="PIRSF" id="PIRSF000521">
    <property type="entry name" value="Transaminase_4ab_Lys_Orn"/>
    <property type="match status" value="1"/>
</dbReference>
<keyword evidence="3 6" id="KW-0808">Transferase</keyword>
<evidence type="ECO:0000313" key="7">
    <source>
        <dbReference type="Proteomes" id="UP000030152"/>
    </source>
</evidence>
<protein>
    <submittedName>
        <fullName evidence="6">Acetylornithine aminotransferase</fullName>
    </submittedName>
</protein>
<gene>
    <name evidence="6" type="ORF">Q765_09495</name>
</gene>
<dbReference type="Pfam" id="PF00202">
    <property type="entry name" value="Aminotran_3"/>
    <property type="match status" value="1"/>
</dbReference>
<accession>A0A0A2M5F6</accession>
<reference evidence="6 7" key="1">
    <citation type="submission" date="2013-09" db="EMBL/GenBank/DDBJ databases">
        <authorList>
            <person name="Zeng Z."/>
            <person name="Chen C."/>
        </authorList>
    </citation>
    <scope>NUCLEOTIDE SEQUENCE [LARGE SCALE GENOMIC DNA]</scope>
    <source>
        <strain evidence="6 7">WB 3.3-2</strain>
    </source>
</reference>
<dbReference type="PANTHER" id="PTHR11986">
    <property type="entry name" value="AMINOTRANSFERASE CLASS III"/>
    <property type="match status" value="1"/>
</dbReference>
<dbReference type="FunFam" id="3.40.640.10:FF:000100">
    <property type="entry name" value="Putative acetylornithine aminotransferase"/>
    <property type="match status" value="1"/>
</dbReference>
<dbReference type="InterPro" id="IPR050103">
    <property type="entry name" value="Class-III_PLP-dep_AT"/>
</dbReference>
<dbReference type="EMBL" id="JRLX01000008">
    <property type="protein sequence ID" value="KGO86846.1"/>
    <property type="molecule type" value="Genomic_DNA"/>
</dbReference>
<dbReference type="Proteomes" id="UP000030152">
    <property type="component" value="Unassembled WGS sequence"/>
</dbReference>
<dbReference type="PANTHER" id="PTHR11986:SF79">
    <property type="entry name" value="ACETYLORNITHINE AMINOTRANSFERASE, MITOCHONDRIAL"/>
    <property type="match status" value="1"/>
</dbReference>
<keyword evidence="7" id="KW-1185">Reference proteome</keyword>
<dbReference type="Gene3D" id="3.90.1150.10">
    <property type="entry name" value="Aspartate Aminotransferase, domain 1"/>
    <property type="match status" value="1"/>
</dbReference>
<evidence type="ECO:0000256" key="3">
    <source>
        <dbReference type="ARBA" id="ARBA00022679"/>
    </source>
</evidence>
<dbReference type="InterPro" id="IPR049704">
    <property type="entry name" value="Aminotrans_3_PPA_site"/>
</dbReference>
<dbReference type="InterPro" id="IPR015424">
    <property type="entry name" value="PyrdxlP-dep_Trfase"/>
</dbReference>
<dbReference type="InterPro" id="IPR015422">
    <property type="entry name" value="PyrdxlP-dep_Trfase_small"/>
</dbReference>
<dbReference type="GO" id="GO:0042802">
    <property type="term" value="F:identical protein binding"/>
    <property type="evidence" value="ECO:0007669"/>
    <property type="project" value="TreeGrafter"/>
</dbReference>
<evidence type="ECO:0000256" key="5">
    <source>
        <dbReference type="RuleBase" id="RU003560"/>
    </source>
</evidence>
<comment type="similarity">
    <text evidence="5">Belongs to the class-III pyridoxal-phosphate-dependent aminotransferase family.</text>
</comment>
<dbReference type="Gene3D" id="3.40.640.10">
    <property type="entry name" value="Type I PLP-dependent aspartate aminotransferase-like (Major domain)"/>
    <property type="match status" value="1"/>
</dbReference>
<evidence type="ECO:0000256" key="2">
    <source>
        <dbReference type="ARBA" id="ARBA00022576"/>
    </source>
</evidence>